<feature type="signal peptide" evidence="1">
    <location>
        <begin position="1"/>
        <end position="18"/>
    </location>
</feature>
<feature type="chain" id="PRO_5040460523" evidence="1">
    <location>
        <begin position="19"/>
        <end position="176"/>
    </location>
</feature>
<dbReference type="AlphaFoldDB" id="A0A9P6J8K3"/>
<name>A0A9P6J8K3_MORAP</name>
<dbReference type="Proteomes" id="UP000738359">
    <property type="component" value="Unassembled WGS sequence"/>
</dbReference>
<sequence>MKISAATLLALSVSFVASSPISKKSSDSSVVHGFGKPRYLNHAVRDDTSSEAVFNPAIGAFSSSKSKRSHTAVEAAGDEHNPYVWDFETYSQANYYGDRQRFNGDGCWNFQCSLVRSYKGLPDMDYTFYDKEECEGTVLLHTTEEKMESMKQPFKPCSVMVKKQHADEESTVDQEA</sequence>
<evidence type="ECO:0000256" key="1">
    <source>
        <dbReference type="SAM" id="SignalP"/>
    </source>
</evidence>
<dbReference type="EMBL" id="JAAAHY010000449">
    <property type="protein sequence ID" value="KAF9963639.1"/>
    <property type="molecule type" value="Genomic_DNA"/>
</dbReference>
<evidence type="ECO:0000313" key="2">
    <source>
        <dbReference type="EMBL" id="KAF9963639.1"/>
    </source>
</evidence>
<gene>
    <name evidence="2" type="ORF">BGZ70_007267</name>
</gene>
<keyword evidence="1" id="KW-0732">Signal</keyword>
<keyword evidence="3" id="KW-1185">Reference proteome</keyword>
<reference evidence="2" key="1">
    <citation type="journal article" date="2020" name="Fungal Divers.">
        <title>Resolving the Mortierellaceae phylogeny through synthesis of multi-gene phylogenetics and phylogenomics.</title>
        <authorList>
            <person name="Vandepol N."/>
            <person name="Liber J."/>
            <person name="Desiro A."/>
            <person name="Na H."/>
            <person name="Kennedy M."/>
            <person name="Barry K."/>
            <person name="Grigoriev I.V."/>
            <person name="Miller A.N."/>
            <person name="O'Donnell K."/>
            <person name="Stajich J.E."/>
            <person name="Bonito G."/>
        </authorList>
    </citation>
    <scope>NUCLEOTIDE SEQUENCE</scope>
    <source>
        <strain evidence="2">CK1249</strain>
    </source>
</reference>
<dbReference type="OrthoDB" id="2428367at2759"/>
<organism evidence="2 3">
    <name type="scientific">Mortierella alpina</name>
    <name type="common">Oleaginous fungus</name>
    <name type="synonym">Mortierella renispora</name>
    <dbReference type="NCBI Taxonomy" id="64518"/>
    <lineage>
        <taxon>Eukaryota</taxon>
        <taxon>Fungi</taxon>
        <taxon>Fungi incertae sedis</taxon>
        <taxon>Mucoromycota</taxon>
        <taxon>Mortierellomycotina</taxon>
        <taxon>Mortierellomycetes</taxon>
        <taxon>Mortierellales</taxon>
        <taxon>Mortierellaceae</taxon>
        <taxon>Mortierella</taxon>
    </lineage>
</organism>
<accession>A0A9P6J8K3</accession>
<comment type="caution">
    <text evidence="2">The sequence shown here is derived from an EMBL/GenBank/DDBJ whole genome shotgun (WGS) entry which is preliminary data.</text>
</comment>
<protein>
    <submittedName>
        <fullName evidence="2">Uncharacterized protein</fullName>
    </submittedName>
</protein>
<proteinExistence type="predicted"/>
<evidence type="ECO:0000313" key="3">
    <source>
        <dbReference type="Proteomes" id="UP000738359"/>
    </source>
</evidence>